<dbReference type="CDD" id="cd09272">
    <property type="entry name" value="RNase_HI_RT_Ty1"/>
    <property type="match status" value="1"/>
</dbReference>
<accession>A0A2K3L6A7</accession>
<dbReference type="SUPFAM" id="SSF48113">
    <property type="entry name" value="Heme-dependent peroxidases"/>
    <property type="match status" value="1"/>
</dbReference>
<evidence type="ECO:0000256" key="1">
    <source>
        <dbReference type="ARBA" id="ARBA00000189"/>
    </source>
</evidence>
<dbReference type="PRINTS" id="PR00461">
    <property type="entry name" value="PLPEROXIDASE"/>
</dbReference>
<organism evidence="15 16">
    <name type="scientific">Trifolium pratense</name>
    <name type="common">Red clover</name>
    <dbReference type="NCBI Taxonomy" id="57577"/>
    <lineage>
        <taxon>Eukaryota</taxon>
        <taxon>Viridiplantae</taxon>
        <taxon>Streptophyta</taxon>
        <taxon>Embryophyta</taxon>
        <taxon>Tracheophyta</taxon>
        <taxon>Spermatophyta</taxon>
        <taxon>Magnoliopsida</taxon>
        <taxon>eudicotyledons</taxon>
        <taxon>Gunneridae</taxon>
        <taxon>Pentapetalae</taxon>
        <taxon>rosids</taxon>
        <taxon>fabids</taxon>
        <taxon>Fabales</taxon>
        <taxon>Fabaceae</taxon>
        <taxon>Papilionoideae</taxon>
        <taxon>50 kb inversion clade</taxon>
        <taxon>NPAAA clade</taxon>
        <taxon>Hologalegina</taxon>
        <taxon>IRL clade</taxon>
        <taxon>Trifolieae</taxon>
        <taxon>Trifolium</taxon>
    </lineage>
</organism>
<feature type="binding site" evidence="10">
    <location>
        <position position="353"/>
    </location>
    <ligand>
        <name>Ca(2+)</name>
        <dbReference type="ChEBI" id="CHEBI:29108"/>
        <label>1</label>
    </ligand>
</feature>
<dbReference type="GO" id="GO:0006979">
    <property type="term" value="P:response to oxidative stress"/>
    <property type="evidence" value="ECO:0007669"/>
    <property type="project" value="InterPro"/>
</dbReference>
<evidence type="ECO:0000256" key="9">
    <source>
        <dbReference type="PIRSR" id="PIRSR600823-2"/>
    </source>
</evidence>
<evidence type="ECO:0000256" key="5">
    <source>
        <dbReference type="ARBA" id="ARBA00022617"/>
    </source>
</evidence>
<dbReference type="AlphaFoldDB" id="A0A2K3L6A7"/>
<keyword evidence="8" id="KW-0408">Iron</keyword>
<feature type="site" description="Transition state stabilizer" evidence="11">
    <location>
        <position position="339"/>
    </location>
</feature>
<sequence>MKDLGKLKYFLGVEVARSPEGVFLCQRKYAIDIISEVGLLGAKPASTPLEQNHHLSLSSSELLVDPDRYRRLVGRLIYLCFTRPELSYCVHVLSQFMQQPRTEHWDAALRVVRYLKGNPGQGVLLDSNCDLQLYGWCDSDWATCPLTRRSLTGWIVFLGNSPISWKTKKQHTVARSSAEAEYRLMASTTCELKWIKGVLSSLGISHSMPIQLYCDSQAALHIAKNPVFHERTKHIDVDCHFIRDEIVRRNLQPSYVPTHAQLADTFTKALGRVQFHALWAFGVHMHQLECGTIWRYGGNTVARIEGLSIDLIVMDEYIVKETVTSKQQSTPSTAGATLRLFFTDCLIGGCDASVLVTSNSFNKAERDADINLSLSGDGFDMITRTKNMLELECPGVVSCSDILATTTRDLVVAVGGPFYELDLGRKDSVESKAIDAENKYPLPTMTMSQ</sequence>
<evidence type="ECO:0000256" key="3">
    <source>
        <dbReference type="ARBA" id="ARBA00012313"/>
    </source>
</evidence>
<dbReference type="SUPFAM" id="SSF56672">
    <property type="entry name" value="DNA/RNA polymerases"/>
    <property type="match status" value="1"/>
</dbReference>
<reference evidence="15 16" key="2">
    <citation type="journal article" date="2017" name="Front. Plant Sci.">
        <title>Gene Classification and Mining of Molecular Markers Useful in Red Clover (Trifolium pratense) Breeding.</title>
        <authorList>
            <person name="Istvanek J."/>
            <person name="Dluhosova J."/>
            <person name="Dluhos P."/>
            <person name="Patkova L."/>
            <person name="Nedelnik J."/>
            <person name="Repkova J."/>
        </authorList>
    </citation>
    <scope>NUCLEOTIDE SEQUENCE [LARGE SCALE GENOMIC DNA]</scope>
    <source>
        <strain evidence="16">cv. Tatra</strain>
        <tissue evidence="15">Young leaves</tissue>
    </source>
</reference>
<feature type="binding site" evidence="10">
    <location>
        <position position="344"/>
    </location>
    <ligand>
        <name>Ca(2+)</name>
        <dbReference type="ChEBI" id="CHEBI:29108"/>
        <label>1</label>
    </ligand>
</feature>
<evidence type="ECO:0000256" key="10">
    <source>
        <dbReference type="PIRSR" id="PIRSR600823-3"/>
    </source>
</evidence>
<evidence type="ECO:0000256" key="11">
    <source>
        <dbReference type="PIRSR" id="PIRSR600823-4"/>
    </source>
</evidence>
<dbReference type="PANTHER" id="PTHR11439:SF470">
    <property type="entry name" value="CYSTEINE-RICH RLK (RECEPTOR-LIKE PROTEIN KINASE) 8"/>
    <property type="match status" value="1"/>
</dbReference>
<dbReference type="PRINTS" id="PR00458">
    <property type="entry name" value="PEROXIDASE"/>
</dbReference>
<feature type="disulfide bond" evidence="12">
    <location>
        <begin position="345"/>
        <end position="350"/>
    </location>
</feature>
<evidence type="ECO:0000313" key="15">
    <source>
        <dbReference type="EMBL" id="PNX74067.1"/>
    </source>
</evidence>
<dbReference type="InterPro" id="IPR000823">
    <property type="entry name" value="Peroxidase_pln"/>
</dbReference>
<comment type="cofactor">
    <cofactor evidence="10">
        <name>Ca(2+)</name>
        <dbReference type="ChEBI" id="CHEBI:29108"/>
    </cofactor>
    <text evidence="10">Binds 2 calcium ions per subunit.</text>
</comment>
<name>A0A2K3L6A7_TRIPR</name>
<dbReference type="GO" id="GO:0020037">
    <property type="term" value="F:heme binding"/>
    <property type="evidence" value="ECO:0007669"/>
    <property type="project" value="InterPro"/>
</dbReference>
<keyword evidence="10" id="KW-0106">Calcium</keyword>
<evidence type="ECO:0000313" key="16">
    <source>
        <dbReference type="Proteomes" id="UP000236291"/>
    </source>
</evidence>
<dbReference type="Pfam" id="PF00141">
    <property type="entry name" value="peroxidase"/>
    <property type="match status" value="1"/>
</dbReference>
<keyword evidence="5" id="KW-0349">Heme</keyword>
<dbReference type="Proteomes" id="UP000236291">
    <property type="component" value="Unassembled WGS sequence"/>
</dbReference>
<evidence type="ECO:0000259" key="14">
    <source>
        <dbReference type="PROSITE" id="PS50873"/>
    </source>
</evidence>
<dbReference type="GO" id="GO:0046872">
    <property type="term" value="F:metal ion binding"/>
    <property type="evidence" value="ECO:0007669"/>
    <property type="project" value="UniProtKB-KW"/>
</dbReference>
<feature type="binding site" evidence="10">
    <location>
        <position position="349"/>
    </location>
    <ligand>
        <name>Ca(2+)</name>
        <dbReference type="ChEBI" id="CHEBI:29108"/>
        <label>1</label>
    </ligand>
</feature>
<evidence type="ECO:0000256" key="12">
    <source>
        <dbReference type="PIRSR" id="PIRSR600823-5"/>
    </source>
</evidence>
<dbReference type="Gene3D" id="1.10.520.10">
    <property type="match status" value="1"/>
</dbReference>
<feature type="binding site" evidence="9">
    <location>
        <position position="441"/>
    </location>
    <ligand>
        <name>substrate</name>
    </ligand>
</feature>
<evidence type="ECO:0000256" key="7">
    <source>
        <dbReference type="ARBA" id="ARBA00023002"/>
    </source>
</evidence>
<dbReference type="EMBL" id="ASHM01026967">
    <property type="protein sequence ID" value="PNX74067.1"/>
    <property type="molecule type" value="Genomic_DNA"/>
</dbReference>
<keyword evidence="4" id="KW-0575">Peroxidase</keyword>
<proteinExistence type="inferred from homology"/>
<feature type="binding site" evidence="10">
    <location>
        <position position="351"/>
    </location>
    <ligand>
        <name>Ca(2+)</name>
        <dbReference type="ChEBI" id="CHEBI:29108"/>
        <label>1</label>
    </ligand>
</feature>
<dbReference type="PANTHER" id="PTHR11439">
    <property type="entry name" value="GAG-POL-RELATED RETROTRANSPOSON"/>
    <property type="match status" value="1"/>
</dbReference>
<evidence type="ECO:0000256" key="2">
    <source>
        <dbReference type="ARBA" id="ARBA00001970"/>
    </source>
</evidence>
<dbReference type="InterPro" id="IPR043502">
    <property type="entry name" value="DNA/RNA_pol_sf"/>
</dbReference>
<feature type="binding site" evidence="10">
    <location>
        <position position="365"/>
    </location>
    <ligand>
        <name>Ca(2+)</name>
        <dbReference type="ChEBI" id="CHEBI:29108"/>
        <label>1</label>
    </ligand>
</feature>
<comment type="catalytic activity">
    <reaction evidence="1">
        <text>2 a phenolic donor + H2O2 = 2 a phenolic radical donor + 2 H2O</text>
        <dbReference type="Rhea" id="RHEA:56136"/>
        <dbReference type="ChEBI" id="CHEBI:15377"/>
        <dbReference type="ChEBI" id="CHEBI:16240"/>
        <dbReference type="ChEBI" id="CHEBI:139520"/>
        <dbReference type="ChEBI" id="CHEBI:139521"/>
        <dbReference type="EC" id="1.11.1.7"/>
    </reaction>
</comment>
<dbReference type="InterPro" id="IPR010255">
    <property type="entry name" value="Haem_peroxidase_sf"/>
</dbReference>
<comment type="caution">
    <text evidence="15">The sequence shown here is derived from an EMBL/GenBank/DDBJ whole genome shotgun (WGS) entry which is preliminary data.</text>
</comment>
<dbReference type="PROSITE" id="PS50873">
    <property type="entry name" value="PEROXIDASE_4"/>
    <property type="match status" value="1"/>
</dbReference>
<protein>
    <recommendedName>
        <fullName evidence="3">peroxidase</fullName>
        <ecNumber evidence="3">1.11.1.7</ecNumber>
    </recommendedName>
</protein>
<feature type="domain" description="Plant heme peroxidase family profile" evidence="14">
    <location>
        <begin position="316"/>
        <end position="449"/>
    </location>
</feature>
<keyword evidence="7" id="KW-0560">Oxidoreductase</keyword>
<keyword evidence="6 10" id="KW-0479">Metal-binding</keyword>
<dbReference type="EC" id="1.11.1.7" evidence="3"/>
<evidence type="ECO:0000256" key="13">
    <source>
        <dbReference type="RuleBase" id="RU004241"/>
    </source>
</evidence>
<dbReference type="InterPro" id="IPR002016">
    <property type="entry name" value="Haem_peroxidase"/>
</dbReference>
<feature type="non-terminal residue" evidence="15">
    <location>
        <position position="449"/>
    </location>
</feature>
<keyword evidence="12" id="KW-1015">Disulfide bond</keyword>
<reference evidence="15 16" key="1">
    <citation type="journal article" date="2014" name="Am. J. Bot.">
        <title>Genome assembly and annotation for red clover (Trifolium pratense; Fabaceae).</title>
        <authorList>
            <person name="Istvanek J."/>
            <person name="Jaros M."/>
            <person name="Krenek A."/>
            <person name="Repkova J."/>
        </authorList>
    </citation>
    <scope>NUCLEOTIDE SEQUENCE [LARGE SCALE GENOMIC DNA]</scope>
    <source>
        <strain evidence="16">cv. Tatra</strain>
        <tissue evidence="15">Young leaves</tissue>
    </source>
</reference>
<evidence type="ECO:0000256" key="6">
    <source>
        <dbReference type="ARBA" id="ARBA00022723"/>
    </source>
</evidence>
<comment type="similarity">
    <text evidence="13">Belongs to the peroxidase family.</text>
</comment>
<evidence type="ECO:0000256" key="8">
    <source>
        <dbReference type="ARBA" id="ARBA00023004"/>
    </source>
</evidence>
<comment type="cofactor">
    <cofactor evidence="2">
        <name>heme b</name>
        <dbReference type="ChEBI" id="CHEBI:60344"/>
    </cofactor>
</comment>
<dbReference type="GO" id="GO:0140825">
    <property type="term" value="F:lactoperoxidase activity"/>
    <property type="evidence" value="ECO:0007669"/>
    <property type="project" value="UniProtKB-EC"/>
</dbReference>
<evidence type="ECO:0000256" key="4">
    <source>
        <dbReference type="ARBA" id="ARBA00022559"/>
    </source>
</evidence>
<gene>
    <name evidence="15" type="ORF">L195_g029978</name>
</gene>